<dbReference type="PANTHER" id="PTHR43471">
    <property type="entry name" value="ABC TRANSPORTER PERMEASE"/>
    <property type="match status" value="1"/>
</dbReference>
<evidence type="ECO:0000256" key="2">
    <source>
        <dbReference type="ARBA" id="ARBA00022692"/>
    </source>
</evidence>
<feature type="transmembrane region" description="Helical" evidence="5">
    <location>
        <begin position="20"/>
        <end position="42"/>
    </location>
</feature>
<evidence type="ECO:0000256" key="3">
    <source>
        <dbReference type="ARBA" id="ARBA00022989"/>
    </source>
</evidence>
<dbReference type="Pfam" id="PF12698">
    <property type="entry name" value="ABC2_membrane_3"/>
    <property type="match status" value="1"/>
</dbReference>
<protein>
    <submittedName>
        <fullName evidence="7">ABC transporter permease</fullName>
    </submittedName>
</protein>
<feature type="transmembrane region" description="Helical" evidence="5">
    <location>
        <begin position="191"/>
        <end position="209"/>
    </location>
</feature>
<feature type="transmembrane region" description="Helical" evidence="5">
    <location>
        <begin position="367"/>
        <end position="392"/>
    </location>
</feature>
<keyword evidence="8" id="KW-1185">Reference proteome</keyword>
<feature type="domain" description="ABC-2 type transporter transmembrane" evidence="6">
    <location>
        <begin position="16"/>
        <end position="385"/>
    </location>
</feature>
<feature type="transmembrane region" description="Helical" evidence="5">
    <location>
        <begin position="288"/>
        <end position="310"/>
    </location>
</feature>
<evidence type="ECO:0000256" key="4">
    <source>
        <dbReference type="ARBA" id="ARBA00023136"/>
    </source>
</evidence>
<evidence type="ECO:0000259" key="6">
    <source>
        <dbReference type="Pfam" id="PF12698"/>
    </source>
</evidence>
<dbReference type="EMBL" id="JAHRID010000002">
    <property type="protein sequence ID" value="MBV2128470.1"/>
    <property type="molecule type" value="Genomic_DNA"/>
</dbReference>
<keyword evidence="4 5" id="KW-0472">Membrane</keyword>
<proteinExistence type="predicted"/>
<name>A0ABS6MI67_9GAMM</name>
<evidence type="ECO:0000313" key="7">
    <source>
        <dbReference type="EMBL" id="MBV2128470.1"/>
    </source>
</evidence>
<organism evidence="7 8">
    <name type="scientific">Arsukibacterium indicum</name>
    <dbReference type="NCBI Taxonomy" id="2848612"/>
    <lineage>
        <taxon>Bacteria</taxon>
        <taxon>Pseudomonadati</taxon>
        <taxon>Pseudomonadota</taxon>
        <taxon>Gammaproteobacteria</taxon>
        <taxon>Chromatiales</taxon>
        <taxon>Chromatiaceae</taxon>
        <taxon>Arsukibacterium</taxon>
    </lineage>
</organism>
<keyword evidence="2 5" id="KW-0812">Transmembrane</keyword>
<dbReference type="RefSeq" id="WP_217667885.1">
    <property type="nucleotide sequence ID" value="NZ_JAHRID010000002.1"/>
</dbReference>
<feature type="transmembrane region" description="Helical" evidence="5">
    <location>
        <begin position="221"/>
        <end position="240"/>
    </location>
</feature>
<reference evidence="7 8" key="1">
    <citation type="submission" date="2021-06" db="EMBL/GenBank/DDBJ databases">
        <title>Rheinheimera indica sp. nov., isolated from deep-sea sediment.</title>
        <authorList>
            <person name="Wang Z."/>
            <person name="Zhang X.-Y."/>
        </authorList>
    </citation>
    <scope>NUCLEOTIDE SEQUENCE [LARGE SCALE GENOMIC DNA]</scope>
    <source>
        <strain evidence="7 8">SM2107</strain>
    </source>
</reference>
<evidence type="ECO:0000313" key="8">
    <source>
        <dbReference type="Proteomes" id="UP000704611"/>
    </source>
</evidence>
<feature type="transmembrane region" description="Helical" evidence="5">
    <location>
        <begin position="322"/>
        <end position="339"/>
    </location>
</feature>
<dbReference type="Proteomes" id="UP000704611">
    <property type="component" value="Unassembled WGS sequence"/>
</dbReference>
<dbReference type="PANTHER" id="PTHR43471:SF3">
    <property type="entry name" value="ABC TRANSPORTER PERMEASE PROTEIN NATB"/>
    <property type="match status" value="1"/>
</dbReference>
<evidence type="ECO:0000256" key="5">
    <source>
        <dbReference type="SAM" id="Phobius"/>
    </source>
</evidence>
<sequence>MWQVYFKELTELLRDKKTLIFVILLPILIFPVLFGIVGLVMATTTSKAMEEQHRYVIINEQQAPQFAEALFYHKNFKKVETTLSSEQELVAAIRNDEFDVALVIPADFASRKASVQQTEWQLIYNRSSQLDFMYNYFDEMLKTYTEELQRDTLSQLGVDPANLTAILKPVELTRVNTAEQRENIGESMGAILAYALVLLCLSGAMYPAVDMGAGEKERGTLETLLICPVSRTAIVLGKFLTVLTTALMTALITVVSLGVWGAIISAFADLSKVSEALASITVVDLVLMFSLLLPTAAIFAALLLAISIYARTFKEAQNYMSPLTILVIVPLMIAMAPGMELDVTTALIPLTNIALAIKELLKGTADYGLLALIFASTTALAGALIAFCVHWFQQEKVLFR</sequence>
<feature type="transmembrane region" description="Helical" evidence="5">
    <location>
        <begin position="247"/>
        <end position="268"/>
    </location>
</feature>
<keyword evidence="3 5" id="KW-1133">Transmembrane helix</keyword>
<evidence type="ECO:0000256" key="1">
    <source>
        <dbReference type="ARBA" id="ARBA00004141"/>
    </source>
</evidence>
<comment type="caution">
    <text evidence="7">The sequence shown here is derived from an EMBL/GenBank/DDBJ whole genome shotgun (WGS) entry which is preliminary data.</text>
</comment>
<dbReference type="InterPro" id="IPR013525">
    <property type="entry name" value="ABC2_TM"/>
</dbReference>
<accession>A0ABS6MI67</accession>
<gene>
    <name evidence="7" type="ORF">KQY15_05120</name>
</gene>
<comment type="subcellular location">
    <subcellularLocation>
        <location evidence="1">Membrane</location>
        <topology evidence="1">Multi-pass membrane protein</topology>
    </subcellularLocation>
</comment>